<dbReference type="EMBL" id="WSEM01000004">
    <property type="protein sequence ID" value="MVQ33711.1"/>
    <property type="molecule type" value="Genomic_DNA"/>
</dbReference>
<comment type="caution">
    <text evidence="1">The sequence shown here is derived from an EMBL/GenBank/DDBJ whole genome shotgun (WGS) entry which is preliminary data.</text>
</comment>
<reference evidence="1 2" key="1">
    <citation type="submission" date="2019-12" db="EMBL/GenBank/DDBJ databases">
        <authorList>
            <person name="Huq M.A."/>
        </authorList>
    </citation>
    <scope>NUCLEOTIDE SEQUENCE [LARGE SCALE GENOMIC DNA]</scope>
    <source>
        <strain evidence="1 2">MAH-34</strain>
    </source>
</reference>
<name>A0ABW9U3T9_9BACL</name>
<keyword evidence="2" id="KW-1185">Reference proteome</keyword>
<sequence>MKENETVNEDIVFTLSKPVVSGDQTITSVVLDFESLTGDDLLAIERQYNALSARTRDVAPVKETSKQFLSFVVAKAAGLQVEDLQRFSAKDFAKLTLRAQNFLLG</sequence>
<dbReference type="RefSeq" id="WP_157317831.1">
    <property type="nucleotide sequence ID" value="NZ_WSEM01000004.1"/>
</dbReference>
<accession>A0ABW9U3T9</accession>
<dbReference type="Proteomes" id="UP000467637">
    <property type="component" value="Unassembled WGS sequence"/>
</dbReference>
<proteinExistence type="predicted"/>
<evidence type="ECO:0000313" key="1">
    <source>
        <dbReference type="EMBL" id="MVQ33711.1"/>
    </source>
</evidence>
<dbReference type="InterPro" id="IPR019289">
    <property type="entry name" value="Phage_tail_E/E"/>
</dbReference>
<dbReference type="Pfam" id="PF10109">
    <property type="entry name" value="Phage_TAC_7"/>
    <property type="match status" value="1"/>
</dbReference>
<protein>
    <submittedName>
        <fullName evidence="1">Phage tail assembly protein</fullName>
    </submittedName>
</protein>
<gene>
    <name evidence="1" type="ORF">GON05_03505</name>
</gene>
<organism evidence="1 2">
    <name type="scientific">Paenibacillus anseongense</name>
    <dbReference type="NCBI Taxonomy" id="2682845"/>
    <lineage>
        <taxon>Bacteria</taxon>
        <taxon>Bacillati</taxon>
        <taxon>Bacillota</taxon>
        <taxon>Bacilli</taxon>
        <taxon>Bacillales</taxon>
        <taxon>Paenibacillaceae</taxon>
        <taxon>Paenibacillus</taxon>
    </lineage>
</organism>
<evidence type="ECO:0000313" key="2">
    <source>
        <dbReference type="Proteomes" id="UP000467637"/>
    </source>
</evidence>